<evidence type="ECO:0000313" key="2">
    <source>
        <dbReference type="EMBL" id="OWO91464.1"/>
    </source>
</evidence>
<sequence length="473" mass="49767">MATIQINGQKLTVDDSFLSLSPDDQSLLVDELSRSLPQPTDSAPPLVDKSHIGQLWPISRDRDGNRYFDSDAGILGMAKRAFMLPGDVYSGKVQMFGPDGRPTMEGIGRSLEFASIFTPITPGLRSGEAIVPGVSKNLRKPDKLEPPSGDALYAEANRNFETMRNSRVDYSADAVKTMAEAAKTKLEKEGFDADIAGKTHKILAKLSTPPEDSFASIEGLDAARKTFEKIVQNVKDPNDQAAASRVIRELDEFIEAADPATVVAGKATDAADALKAASGNSAAAKRSDILNGTDRSPDSRAVPHNSAENGADAIRQRVASTLLQDQEMFGFSPEELAALKTIAEGSAAQNVTRRIGKFLEGGSGMARMLGAAAGGAAAAVASKTGGAGATASGAAVGALVPTVLGQGSKELSNILTWRALSAADRMVRQRSPLYEATLNAAPKEVVRQPKAEALVRALLLSQQPQQQNGGGGW</sequence>
<reference evidence="2 3" key="1">
    <citation type="submission" date="2017-03" db="EMBL/GenBank/DDBJ databases">
        <title>Genome of strain Rhizobium sp. CNPSo 668.</title>
        <authorList>
            <person name="Ribeiro R."/>
        </authorList>
    </citation>
    <scope>NUCLEOTIDE SEQUENCE [LARGE SCALE GENOMIC DNA]</scope>
    <source>
        <strain evidence="2 3">CNPSo 668</strain>
    </source>
</reference>
<proteinExistence type="predicted"/>
<organism evidence="2 3">
    <name type="scientific">Rhizobium esperanzae</name>
    <dbReference type="NCBI Taxonomy" id="1967781"/>
    <lineage>
        <taxon>Bacteria</taxon>
        <taxon>Pseudomonadati</taxon>
        <taxon>Pseudomonadota</taxon>
        <taxon>Alphaproteobacteria</taxon>
        <taxon>Hyphomicrobiales</taxon>
        <taxon>Rhizobiaceae</taxon>
        <taxon>Rhizobium/Agrobacterium group</taxon>
        <taxon>Rhizobium</taxon>
    </lineage>
</organism>
<gene>
    <name evidence="2" type="ORF">B5E41_26990</name>
</gene>
<accession>A0A246DML2</accession>
<protein>
    <submittedName>
        <fullName evidence="2">Uncharacterized protein</fullName>
    </submittedName>
</protein>
<dbReference type="EMBL" id="MXPU01000024">
    <property type="protein sequence ID" value="OWO91464.1"/>
    <property type="molecule type" value="Genomic_DNA"/>
</dbReference>
<dbReference type="Proteomes" id="UP000197269">
    <property type="component" value="Unassembled WGS sequence"/>
</dbReference>
<dbReference type="RefSeq" id="WP_088396796.1">
    <property type="nucleotide sequence ID" value="NZ_MXPU01000024.1"/>
</dbReference>
<evidence type="ECO:0000256" key="1">
    <source>
        <dbReference type="SAM" id="MobiDB-lite"/>
    </source>
</evidence>
<comment type="caution">
    <text evidence="2">The sequence shown here is derived from an EMBL/GenBank/DDBJ whole genome shotgun (WGS) entry which is preliminary data.</text>
</comment>
<dbReference type="AlphaFoldDB" id="A0A246DML2"/>
<name>A0A246DML2_9HYPH</name>
<feature type="region of interest" description="Disordered" evidence="1">
    <location>
        <begin position="284"/>
        <end position="311"/>
    </location>
</feature>
<evidence type="ECO:0000313" key="3">
    <source>
        <dbReference type="Proteomes" id="UP000197269"/>
    </source>
</evidence>